<keyword evidence="2 9" id="KW-0813">Transport</keyword>
<evidence type="ECO:0000256" key="7">
    <source>
        <dbReference type="ARBA" id="ARBA00023136"/>
    </source>
</evidence>
<accession>A0ABU9IFC5</accession>
<comment type="subunit">
    <text evidence="9">The complex comprises the extracytoplasmic solute receptor protein and the two transmembrane proteins.</text>
</comment>
<evidence type="ECO:0000256" key="1">
    <source>
        <dbReference type="ARBA" id="ARBA00004429"/>
    </source>
</evidence>
<keyword evidence="7 9" id="KW-0472">Membrane</keyword>
<comment type="function">
    <text evidence="9">Part of the tripartite ATP-independent periplasmic (TRAP) transport system.</text>
</comment>
<dbReference type="EMBL" id="JBBYHV010000002">
    <property type="protein sequence ID" value="MEL1251130.1"/>
    <property type="molecule type" value="Genomic_DNA"/>
</dbReference>
<evidence type="ECO:0000256" key="9">
    <source>
        <dbReference type="RuleBase" id="RU369079"/>
    </source>
</evidence>
<sequence length="161" mass="17195">MAERAISLISRGLLLMSALALALMMAILTWQVFSRYLLGDSPAWAEQAALILMIWMTFLGSASGIADGFHIRIVEGVTSLPQPWRSRAVKVANLLIILAGIMILILGSELVGATWTNAVPTLPVTRGMVYLVIPFSGALMAAFALQRLLRGEEIVGSAGSA</sequence>
<comment type="similarity">
    <text evidence="8 9">Belongs to the TRAP transporter small permease family.</text>
</comment>
<keyword evidence="6 9" id="KW-1133">Transmembrane helix</keyword>
<evidence type="ECO:0000256" key="8">
    <source>
        <dbReference type="ARBA" id="ARBA00038436"/>
    </source>
</evidence>
<name>A0ABU9IFC5_9SPHN</name>
<feature type="transmembrane region" description="Helical" evidence="9">
    <location>
        <begin position="127"/>
        <end position="145"/>
    </location>
</feature>
<keyword evidence="12" id="KW-1185">Reference proteome</keyword>
<keyword evidence="3" id="KW-1003">Cell membrane</keyword>
<feature type="domain" description="Tripartite ATP-independent periplasmic transporters DctQ component" evidence="10">
    <location>
        <begin position="24"/>
        <end position="151"/>
    </location>
</feature>
<comment type="subcellular location">
    <subcellularLocation>
        <location evidence="1 9">Cell inner membrane</location>
        <topology evidence="1 9">Multi-pass membrane protein</topology>
    </subcellularLocation>
</comment>
<protein>
    <recommendedName>
        <fullName evidence="9">TRAP transporter small permease protein</fullName>
    </recommendedName>
</protein>
<reference evidence="11 12" key="1">
    <citation type="submission" date="2024-04" db="EMBL/GenBank/DDBJ databases">
        <title>Aurantiacibacter sp. DGU6 16S ribosomal RNA gene Genome sequencing and assembly.</title>
        <authorList>
            <person name="Park S."/>
        </authorList>
    </citation>
    <scope>NUCLEOTIDE SEQUENCE [LARGE SCALE GENOMIC DNA]</scope>
    <source>
        <strain evidence="11 12">DGU6</strain>
    </source>
</reference>
<evidence type="ECO:0000313" key="11">
    <source>
        <dbReference type="EMBL" id="MEL1251130.1"/>
    </source>
</evidence>
<keyword evidence="5 9" id="KW-0812">Transmembrane</keyword>
<feature type="transmembrane region" description="Helical" evidence="9">
    <location>
        <begin position="48"/>
        <end position="70"/>
    </location>
</feature>
<dbReference type="PANTHER" id="PTHR35011:SF11">
    <property type="entry name" value="TRAP TRANSPORTER SMALL PERMEASE PROTEIN"/>
    <property type="match status" value="1"/>
</dbReference>
<evidence type="ECO:0000256" key="4">
    <source>
        <dbReference type="ARBA" id="ARBA00022519"/>
    </source>
</evidence>
<dbReference type="PANTHER" id="PTHR35011">
    <property type="entry name" value="2,3-DIKETO-L-GULONATE TRAP TRANSPORTER SMALL PERMEASE PROTEIN YIAM"/>
    <property type="match status" value="1"/>
</dbReference>
<feature type="transmembrane region" description="Helical" evidence="9">
    <location>
        <begin position="91"/>
        <end position="115"/>
    </location>
</feature>
<dbReference type="RefSeq" id="WP_341673693.1">
    <property type="nucleotide sequence ID" value="NZ_JBBYHV010000002.1"/>
</dbReference>
<feature type="transmembrane region" description="Helical" evidence="9">
    <location>
        <begin position="12"/>
        <end position="33"/>
    </location>
</feature>
<dbReference type="Proteomes" id="UP001497045">
    <property type="component" value="Unassembled WGS sequence"/>
</dbReference>
<proteinExistence type="inferred from homology"/>
<evidence type="ECO:0000256" key="5">
    <source>
        <dbReference type="ARBA" id="ARBA00022692"/>
    </source>
</evidence>
<dbReference type="InterPro" id="IPR007387">
    <property type="entry name" value="TRAP_DctQ"/>
</dbReference>
<evidence type="ECO:0000256" key="2">
    <source>
        <dbReference type="ARBA" id="ARBA00022448"/>
    </source>
</evidence>
<evidence type="ECO:0000256" key="3">
    <source>
        <dbReference type="ARBA" id="ARBA00022475"/>
    </source>
</evidence>
<comment type="caution">
    <text evidence="11">The sequence shown here is derived from an EMBL/GenBank/DDBJ whole genome shotgun (WGS) entry which is preliminary data.</text>
</comment>
<keyword evidence="4 9" id="KW-0997">Cell inner membrane</keyword>
<evidence type="ECO:0000259" key="10">
    <source>
        <dbReference type="Pfam" id="PF04290"/>
    </source>
</evidence>
<evidence type="ECO:0000313" key="12">
    <source>
        <dbReference type="Proteomes" id="UP001497045"/>
    </source>
</evidence>
<evidence type="ECO:0000256" key="6">
    <source>
        <dbReference type="ARBA" id="ARBA00022989"/>
    </source>
</evidence>
<gene>
    <name evidence="11" type="ORF">AAEO60_10640</name>
</gene>
<dbReference type="InterPro" id="IPR055348">
    <property type="entry name" value="DctQ"/>
</dbReference>
<dbReference type="Pfam" id="PF04290">
    <property type="entry name" value="DctQ"/>
    <property type="match status" value="1"/>
</dbReference>
<organism evidence="11 12">
    <name type="scientific">Aurantiacibacter gilvus</name>
    <dbReference type="NCBI Taxonomy" id="3139141"/>
    <lineage>
        <taxon>Bacteria</taxon>
        <taxon>Pseudomonadati</taxon>
        <taxon>Pseudomonadota</taxon>
        <taxon>Alphaproteobacteria</taxon>
        <taxon>Sphingomonadales</taxon>
        <taxon>Erythrobacteraceae</taxon>
        <taxon>Aurantiacibacter</taxon>
    </lineage>
</organism>